<feature type="compositionally biased region" description="Low complexity" evidence="1">
    <location>
        <begin position="310"/>
        <end position="327"/>
    </location>
</feature>
<feature type="compositionally biased region" description="Basic and acidic residues" evidence="1">
    <location>
        <begin position="760"/>
        <end position="779"/>
    </location>
</feature>
<accession>A0A9Q8ZDG3</accession>
<organism evidence="2 3">
    <name type="scientific">Curvularia clavata</name>
    <dbReference type="NCBI Taxonomy" id="95742"/>
    <lineage>
        <taxon>Eukaryota</taxon>
        <taxon>Fungi</taxon>
        <taxon>Dikarya</taxon>
        <taxon>Ascomycota</taxon>
        <taxon>Pezizomycotina</taxon>
        <taxon>Dothideomycetes</taxon>
        <taxon>Pleosporomycetidae</taxon>
        <taxon>Pleosporales</taxon>
        <taxon>Pleosporineae</taxon>
        <taxon>Pleosporaceae</taxon>
        <taxon>Curvularia</taxon>
    </lineage>
</organism>
<feature type="region of interest" description="Disordered" evidence="1">
    <location>
        <begin position="1"/>
        <end position="198"/>
    </location>
</feature>
<feature type="compositionally biased region" description="Basic and acidic residues" evidence="1">
    <location>
        <begin position="803"/>
        <end position="826"/>
    </location>
</feature>
<name>A0A9Q8ZDG3_CURCL</name>
<feature type="region of interest" description="Disordered" evidence="1">
    <location>
        <begin position="253"/>
        <end position="353"/>
    </location>
</feature>
<feature type="region of interest" description="Disordered" evidence="1">
    <location>
        <begin position="915"/>
        <end position="942"/>
    </location>
</feature>
<feature type="region of interest" description="Disordered" evidence="1">
    <location>
        <begin position="463"/>
        <end position="497"/>
    </location>
</feature>
<keyword evidence="3" id="KW-1185">Reference proteome</keyword>
<feature type="compositionally biased region" description="Basic and acidic residues" evidence="1">
    <location>
        <begin position="834"/>
        <end position="843"/>
    </location>
</feature>
<feature type="compositionally biased region" description="Low complexity" evidence="1">
    <location>
        <begin position="75"/>
        <end position="95"/>
    </location>
</feature>
<dbReference type="Proteomes" id="UP001056012">
    <property type="component" value="Chromosome 5"/>
</dbReference>
<feature type="region of interest" description="Disordered" evidence="1">
    <location>
        <begin position="859"/>
        <end position="882"/>
    </location>
</feature>
<evidence type="ECO:0000313" key="2">
    <source>
        <dbReference type="EMBL" id="USP80205.1"/>
    </source>
</evidence>
<feature type="compositionally biased region" description="Basic and acidic residues" evidence="1">
    <location>
        <begin position="786"/>
        <end position="796"/>
    </location>
</feature>
<evidence type="ECO:0000256" key="1">
    <source>
        <dbReference type="SAM" id="MobiDB-lite"/>
    </source>
</evidence>
<feature type="compositionally biased region" description="Polar residues" evidence="1">
    <location>
        <begin position="272"/>
        <end position="301"/>
    </location>
</feature>
<dbReference type="AlphaFoldDB" id="A0A9Q8ZDG3"/>
<feature type="region of interest" description="Disordered" evidence="1">
    <location>
        <begin position="404"/>
        <end position="446"/>
    </location>
</feature>
<feature type="compositionally biased region" description="Basic and acidic residues" evidence="1">
    <location>
        <begin position="228"/>
        <end position="240"/>
    </location>
</feature>
<feature type="compositionally biased region" description="Basic and acidic residues" evidence="1">
    <location>
        <begin position="425"/>
        <end position="446"/>
    </location>
</feature>
<feature type="compositionally biased region" description="Polar residues" evidence="1">
    <location>
        <begin position="42"/>
        <end position="60"/>
    </location>
</feature>
<feature type="region of interest" description="Disordered" evidence="1">
    <location>
        <begin position="654"/>
        <end position="689"/>
    </location>
</feature>
<evidence type="ECO:0000313" key="3">
    <source>
        <dbReference type="Proteomes" id="UP001056012"/>
    </source>
</evidence>
<dbReference type="OrthoDB" id="2590867at2759"/>
<proteinExistence type="predicted"/>
<feature type="compositionally biased region" description="Basic and acidic residues" evidence="1">
    <location>
        <begin position="259"/>
        <end position="271"/>
    </location>
</feature>
<dbReference type="EMBL" id="CP089278">
    <property type="protein sequence ID" value="USP80205.1"/>
    <property type="molecule type" value="Genomic_DNA"/>
</dbReference>
<feature type="compositionally biased region" description="Polar residues" evidence="1">
    <location>
        <begin position="404"/>
        <end position="414"/>
    </location>
</feature>
<feature type="compositionally biased region" description="Basic residues" evidence="1">
    <location>
        <begin position="1"/>
        <end position="12"/>
    </location>
</feature>
<feature type="compositionally biased region" description="Polar residues" evidence="1">
    <location>
        <begin position="101"/>
        <end position="113"/>
    </location>
</feature>
<feature type="compositionally biased region" description="Polar residues" evidence="1">
    <location>
        <begin position="335"/>
        <end position="347"/>
    </location>
</feature>
<dbReference type="VEuPathDB" id="FungiDB:yc1106_07479"/>
<protein>
    <submittedName>
        <fullName evidence="2">Uncharacterized protein</fullName>
    </submittedName>
</protein>
<feature type="region of interest" description="Disordered" evidence="1">
    <location>
        <begin position="760"/>
        <end position="843"/>
    </location>
</feature>
<reference evidence="2" key="1">
    <citation type="submission" date="2021-12" db="EMBL/GenBank/DDBJ databases">
        <title>Curvularia clavata genome.</title>
        <authorList>
            <person name="Cao Y."/>
        </authorList>
    </citation>
    <scope>NUCLEOTIDE SEQUENCE</scope>
    <source>
        <strain evidence="2">Yc1106</strain>
    </source>
</reference>
<feature type="region of interest" description="Disordered" evidence="1">
    <location>
        <begin position="215"/>
        <end position="241"/>
    </location>
</feature>
<feature type="compositionally biased region" description="Basic and acidic residues" evidence="1">
    <location>
        <begin position="13"/>
        <end position="25"/>
    </location>
</feature>
<feature type="compositionally biased region" description="Polar residues" evidence="1">
    <location>
        <begin position="175"/>
        <end position="196"/>
    </location>
</feature>
<feature type="compositionally biased region" description="Basic and acidic residues" evidence="1">
    <location>
        <begin position="466"/>
        <end position="478"/>
    </location>
</feature>
<sequence length="956" mass="101977">MNKIKSVLHGHKKDQDAAHDPHDPPRAQQGKHAPPGQPMYNIKTTSGAPYTELAHSNTSARPRGHESHGQPEYIGTDGTTGTDAAQPSAPASVPPTESLRPDSQSHGNTQEASIASIKSGVIGFGPAESQGHAAMSTHNPSASYMAGDQVVGGGNPGTAGMTETRGMQTGPGAHTDSQTNAVGTQPVVTGPSNYASEPQPYESILRQESYTADTDRSFPLAGGVTSNPHEHPSHTSHARDGLAGAAVAATAIGASHTTSKSEEKDIRDQGAETRQATYGDSPSTTVPETTSQAVTNAVSQPETEHHSTMLPAAATLASNASSSPSTTQEKKVETDSTGTMLPTTEPISSCERPINPRLESRHRHIPGEYIATPSDESKTFLNYDTVMEPASSHTDESAPVQSLPATAVVASSESPVDHAPSTGNHELRHTGTLEEPRPRSADSHHARDAAIAGGLLAGAASLGAHEASENHERRDVRSDSLLYDDPSPYTGKTLDPRVLGDKSKLEEQRFDPKAEAAHDINPAFSGPLTSHAPSHDDVAIGVGPARDSAEDVVEAYTNHRMTQPRASMPEQRYDPAVSSARASNPVASKSQYDYNNPAILSNVNRTDPNDHVNRNAAFTGAGLAGVALGAGAYAREPHAHATQELPLRQKENYASHTQGGPVSQPAYPVQDTAQTSWPLPDTTAHMSYPGQGTIAPHNTHVEDPTAQKPVLEEHDTHKNAMFGGAVGAAGLGGAAYMDHRYQNQQEADDRLRKIALQREEEERLRERGFRKEHETDEKKHKVLGFLHRDKSKREKSSASPESSPRHSKDHSARNSKDYAEDSDSPRWKGKHLLHKDPPKGHPAREVLEKSHHADPYAVGKREHVGTDGPIGNPDAVSGDRETRKGVYGAHPATDLDHNPTVIEPHTGLPMDTEHYGTGYGGTDGNPAIHGQHEHPGAISGHHATNWEAIRKADTPY</sequence>
<gene>
    <name evidence="2" type="ORF">yc1106_07479</name>
</gene>